<keyword evidence="7 10" id="KW-0472">Membrane</keyword>
<sequence>MRSNTSRKAVLMLLLATTPFAQSFAAFTQALKSVVPVFEVKKQSLTTAVNALEKKAGVRFSYDQRALEGFTVQHAAWKNEPVSTILDGLLQKTGLQYEERQNTIIIFPVSPETSNVAAAPGHEVTGRVLDDNGPVAGATIKIKNTNKGTTSDITGSFRVEVSGEKAVLVISMIGYQTREVEVTGDAPISVRLQVKGEDLNQLVVVGYTSQQRSKLTGAISEVKMDQLSSRSVSSVEEAMQGKVAGVTITSEGGDPTSTPHVYIHGLGGINGQSPLYIVDGSVYYAESVPTINPNEIESMTVLKDASAAIYGARAGGGVILITTKKGKAGNAVINLDAKYGYQNAWKKLKTLNAKQFADVENLAADNAGKQRSPAFDINQNPDAYTTRTNWMDEIFRTGKIQDYNGSISGGNEKSKYFMGFGYRKTDAILLNTYGQRYNFRLNSDHQLKPWLKFGETMSYSSTDGNGAETQSDYTGAIIAAIFYPPSIRPYQPDGSFSGLPLEFAGNYGDEINPVAYLRRLDLRQPSNKLFVNPYLDVHFLKNFTFRSNLAVTKINGTFKQFTPRVPEIGKIFLGNTLVQAQSNTSDLLAEQTLTYEKHLGKHYINAVGGYSWDSWKQEYFQVTASTFDDERYEYRYLQNGALVLTDPGATYGSLKQTAIESFFARANYDYDGRFLVNALARRDGSSRVGAAQRFETYYAGSIGWQMKKEAFLHDVEWLSNLKPRASYGTLGDLGSLPENALDIPLSRTVTYMGPDATPVYGYAVDAVSNPGIRWAKSKQFDAGLDLGFFANRLTFSGDWYHKNTDRMLYKQPATSADGVSTGPWVNGGNTVDKGFDLALGFNGNPKGDFQYSVTATASKIVNKLEGLPGGVTTQPIGENIRSTLNPLLNQVGSPLYSYYLVKTAGIFQSQKEIDSYVGKDGTPIQPNAKPGDLKFIDFNGDGKIDNNDRQVLGSALPKFSYGVSFNASYKGFDLNLFVQGVKGNRLFNAVKFTGLNASTGQGYNMLADILNAWSPEHTNTNIPRVSASDANGNFNTNSDWYLEDGSYLRMKNVTLGYTLPARLTTRAGLNLVRLYVTSNNLFTITKYSGMDPEVGMDHYGIDAGRYPQSRTFLLGLNVNF</sequence>
<organism evidence="15 16">
    <name type="scientific">Chitinophaga parva</name>
    <dbReference type="NCBI Taxonomy" id="2169414"/>
    <lineage>
        <taxon>Bacteria</taxon>
        <taxon>Pseudomonadati</taxon>
        <taxon>Bacteroidota</taxon>
        <taxon>Chitinophagia</taxon>
        <taxon>Chitinophagales</taxon>
        <taxon>Chitinophagaceae</taxon>
        <taxon>Chitinophaga</taxon>
    </lineage>
</organism>
<comment type="similarity">
    <text evidence="10 11">Belongs to the TonB-dependent receptor family.</text>
</comment>
<feature type="domain" description="TonB-dependent receptor plug" evidence="14">
    <location>
        <begin position="213"/>
        <end position="318"/>
    </location>
</feature>
<evidence type="ECO:0000256" key="3">
    <source>
        <dbReference type="ARBA" id="ARBA00022452"/>
    </source>
</evidence>
<dbReference type="Pfam" id="PF13715">
    <property type="entry name" value="CarbopepD_reg_2"/>
    <property type="match status" value="1"/>
</dbReference>
<dbReference type="Gene3D" id="2.170.130.10">
    <property type="entry name" value="TonB-dependent receptor, plug domain"/>
    <property type="match status" value="1"/>
</dbReference>
<dbReference type="EMBL" id="QCYK01000002">
    <property type="protein sequence ID" value="PUZ26264.1"/>
    <property type="molecule type" value="Genomic_DNA"/>
</dbReference>
<name>A0A2T7BJ22_9BACT</name>
<proteinExistence type="inferred from homology"/>
<evidence type="ECO:0000256" key="6">
    <source>
        <dbReference type="ARBA" id="ARBA00023077"/>
    </source>
</evidence>
<dbReference type="Pfam" id="PF07715">
    <property type="entry name" value="Plug"/>
    <property type="match status" value="1"/>
</dbReference>
<dbReference type="Gene3D" id="2.40.170.20">
    <property type="entry name" value="TonB-dependent receptor, beta-barrel domain"/>
    <property type="match status" value="1"/>
</dbReference>
<feature type="domain" description="TonB-dependent receptor-like beta-barrel" evidence="13">
    <location>
        <begin position="515"/>
        <end position="1070"/>
    </location>
</feature>
<evidence type="ECO:0000256" key="8">
    <source>
        <dbReference type="ARBA" id="ARBA00023170"/>
    </source>
</evidence>
<dbReference type="InterPro" id="IPR008969">
    <property type="entry name" value="CarboxyPept-like_regulatory"/>
</dbReference>
<evidence type="ECO:0000313" key="15">
    <source>
        <dbReference type="EMBL" id="PUZ26264.1"/>
    </source>
</evidence>
<protein>
    <submittedName>
        <fullName evidence="15">SusC/RagA family protein</fullName>
    </submittedName>
</protein>
<comment type="caution">
    <text evidence="15">The sequence shown here is derived from an EMBL/GenBank/DDBJ whole genome shotgun (WGS) entry which is preliminary data.</text>
</comment>
<dbReference type="SUPFAM" id="SSF56935">
    <property type="entry name" value="Porins"/>
    <property type="match status" value="1"/>
</dbReference>
<dbReference type="PROSITE" id="PS52016">
    <property type="entry name" value="TONB_DEPENDENT_REC_3"/>
    <property type="match status" value="1"/>
</dbReference>
<dbReference type="Pfam" id="PF00593">
    <property type="entry name" value="TonB_dep_Rec_b-barrel"/>
    <property type="match status" value="1"/>
</dbReference>
<feature type="chain" id="PRO_5015451117" evidence="12">
    <location>
        <begin position="26"/>
        <end position="1120"/>
    </location>
</feature>
<dbReference type="RefSeq" id="WP_108688102.1">
    <property type="nucleotide sequence ID" value="NZ_QCYK01000002.1"/>
</dbReference>
<evidence type="ECO:0000256" key="7">
    <source>
        <dbReference type="ARBA" id="ARBA00023136"/>
    </source>
</evidence>
<dbReference type="PANTHER" id="PTHR30069">
    <property type="entry name" value="TONB-DEPENDENT OUTER MEMBRANE RECEPTOR"/>
    <property type="match status" value="1"/>
</dbReference>
<keyword evidence="5 12" id="KW-0732">Signal</keyword>
<evidence type="ECO:0000256" key="5">
    <source>
        <dbReference type="ARBA" id="ARBA00022729"/>
    </source>
</evidence>
<dbReference type="InterPro" id="IPR023997">
    <property type="entry name" value="TonB-dep_OMP_SusC/RagA_CS"/>
</dbReference>
<dbReference type="NCBIfam" id="TIGR04056">
    <property type="entry name" value="OMP_RagA_SusC"/>
    <property type="match status" value="1"/>
</dbReference>
<evidence type="ECO:0000313" key="16">
    <source>
        <dbReference type="Proteomes" id="UP000244450"/>
    </source>
</evidence>
<evidence type="ECO:0000256" key="2">
    <source>
        <dbReference type="ARBA" id="ARBA00022448"/>
    </source>
</evidence>
<keyword evidence="9 10" id="KW-0998">Cell outer membrane</keyword>
<keyword evidence="8" id="KW-0675">Receptor</keyword>
<dbReference type="Gene3D" id="3.55.50.30">
    <property type="match status" value="1"/>
</dbReference>
<dbReference type="OrthoDB" id="9768177at2"/>
<dbReference type="NCBIfam" id="TIGR04057">
    <property type="entry name" value="SusC_RagA_signa"/>
    <property type="match status" value="1"/>
</dbReference>
<dbReference type="InterPro" id="IPR000531">
    <property type="entry name" value="Beta-barrel_TonB"/>
</dbReference>
<keyword evidence="4 10" id="KW-0812">Transmembrane</keyword>
<reference evidence="15 16" key="1">
    <citation type="submission" date="2018-04" db="EMBL/GenBank/DDBJ databases">
        <title>Chitinophaga fuyangensis sp. nov., isolated from soil in a chemical factory.</title>
        <authorList>
            <person name="Chen K."/>
        </authorList>
    </citation>
    <scope>NUCLEOTIDE SEQUENCE [LARGE SCALE GENOMIC DNA]</scope>
    <source>
        <strain evidence="15 16">LY-1</strain>
    </source>
</reference>
<keyword evidence="6 11" id="KW-0798">TonB box</keyword>
<evidence type="ECO:0000259" key="14">
    <source>
        <dbReference type="Pfam" id="PF07715"/>
    </source>
</evidence>
<keyword evidence="3 10" id="KW-1134">Transmembrane beta strand</keyword>
<dbReference type="PANTHER" id="PTHR30069:SF29">
    <property type="entry name" value="HEMOGLOBIN AND HEMOGLOBIN-HAPTOGLOBIN-BINDING PROTEIN 1-RELATED"/>
    <property type="match status" value="1"/>
</dbReference>
<dbReference type="Gene3D" id="2.60.40.1120">
    <property type="entry name" value="Carboxypeptidase-like, regulatory domain"/>
    <property type="match status" value="1"/>
</dbReference>
<evidence type="ECO:0000256" key="10">
    <source>
        <dbReference type="PROSITE-ProRule" id="PRU01360"/>
    </source>
</evidence>
<keyword evidence="2 10" id="KW-0813">Transport</keyword>
<evidence type="ECO:0000256" key="4">
    <source>
        <dbReference type="ARBA" id="ARBA00022692"/>
    </source>
</evidence>
<dbReference type="InterPro" id="IPR039426">
    <property type="entry name" value="TonB-dep_rcpt-like"/>
</dbReference>
<gene>
    <name evidence="15" type="ORF">DCC81_18745</name>
</gene>
<dbReference type="GO" id="GO:0009279">
    <property type="term" value="C:cell outer membrane"/>
    <property type="evidence" value="ECO:0007669"/>
    <property type="project" value="UniProtKB-SubCell"/>
</dbReference>
<dbReference type="GO" id="GO:0044718">
    <property type="term" value="P:siderophore transmembrane transport"/>
    <property type="evidence" value="ECO:0007669"/>
    <property type="project" value="TreeGrafter"/>
</dbReference>
<feature type="signal peptide" evidence="12">
    <location>
        <begin position="1"/>
        <end position="25"/>
    </location>
</feature>
<evidence type="ECO:0000256" key="12">
    <source>
        <dbReference type="SAM" id="SignalP"/>
    </source>
</evidence>
<evidence type="ECO:0000256" key="9">
    <source>
        <dbReference type="ARBA" id="ARBA00023237"/>
    </source>
</evidence>
<dbReference type="InterPro" id="IPR037066">
    <property type="entry name" value="Plug_dom_sf"/>
</dbReference>
<dbReference type="Proteomes" id="UP000244450">
    <property type="component" value="Unassembled WGS sequence"/>
</dbReference>
<evidence type="ECO:0000256" key="11">
    <source>
        <dbReference type="RuleBase" id="RU003357"/>
    </source>
</evidence>
<evidence type="ECO:0000256" key="1">
    <source>
        <dbReference type="ARBA" id="ARBA00004571"/>
    </source>
</evidence>
<comment type="subcellular location">
    <subcellularLocation>
        <location evidence="1 10">Cell outer membrane</location>
        <topology evidence="1 10">Multi-pass membrane protein</topology>
    </subcellularLocation>
</comment>
<dbReference type="InterPro" id="IPR036942">
    <property type="entry name" value="Beta-barrel_TonB_sf"/>
</dbReference>
<keyword evidence="16" id="KW-1185">Reference proteome</keyword>
<dbReference type="AlphaFoldDB" id="A0A2T7BJ22"/>
<dbReference type="InterPro" id="IPR023996">
    <property type="entry name" value="TonB-dep_OMP_SusC/RagA"/>
</dbReference>
<dbReference type="GO" id="GO:0015344">
    <property type="term" value="F:siderophore uptake transmembrane transporter activity"/>
    <property type="evidence" value="ECO:0007669"/>
    <property type="project" value="TreeGrafter"/>
</dbReference>
<dbReference type="SUPFAM" id="SSF49464">
    <property type="entry name" value="Carboxypeptidase regulatory domain-like"/>
    <property type="match status" value="1"/>
</dbReference>
<accession>A0A2T7BJ22</accession>
<evidence type="ECO:0000259" key="13">
    <source>
        <dbReference type="Pfam" id="PF00593"/>
    </source>
</evidence>
<dbReference type="InterPro" id="IPR012910">
    <property type="entry name" value="Plug_dom"/>
</dbReference>